<dbReference type="GO" id="GO:0005829">
    <property type="term" value="C:cytosol"/>
    <property type="evidence" value="ECO:0007669"/>
    <property type="project" value="TreeGrafter"/>
</dbReference>
<dbReference type="Pfam" id="PF13361">
    <property type="entry name" value="UvrD_C"/>
    <property type="match status" value="2"/>
</dbReference>
<dbReference type="Gene3D" id="3.90.320.10">
    <property type="match status" value="1"/>
</dbReference>
<evidence type="ECO:0000256" key="2">
    <source>
        <dbReference type="ARBA" id="ARBA00022741"/>
    </source>
</evidence>
<evidence type="ECO:0000256" key="10">
    <source>
        <dbReference type="ARBA" id="ARBA00023235"/>
    </source>
</evidence>
<dbReference type="GO" id="GO:0004527">
    <property type="term" value="F:exonuclease activity"/>
    <property type="evidence" value="ECO:0007669"/>
    <property type="project" value="UniProtKB-KW"/>
</dbReference>
<accession>A0A511RKQ3</accession>
<dbReference type="CDD" id="cd17932">
    <property type="entry name" value="DEXQc_UvrD"/>
    <property type="match status" value="1"/>
</dbReference>
<dbReference type="GO" id="GO:0009338">
    <property type="term" value="C:exodeoxyribonuclease V complex"/>
    <property type="evidence" value="ECO:0007669"/>
    <property type="project" value="TreeGrafter"/>
</dbReference>
<dbReference type="InterPro" id="IPR011604">
    <property type="entry name" value="PDDEXK-like_dom_sf"/>
</dbReference>
<keyword evidence="3" id="KW-0227">DNA damage</keyword>
<dbReference type="Gene3D" id="3.40.50.300">
    <property type="entry name" value="P-loop containing nucleotide triphosphate hydrolases"/>
    <property type="match status" value="4"/>
</dbReference>
<keyword evidence="9" id="KW-0234">DNA repair</keyword>
<evidence type="ECO:0000256" key="12">
    <source>
        <dbReference type="ARBA" id="ARBA00034808"/>
    </source>
</evidence>
<comment type="caution">
    <text evidence="17">The sequence shown here is derived from an EMBL/GenBank/DDBJ whole genome shotgun (WGS) entry which is preliminary data.</text>
</comment>
<evidence type="ECO:0000259" key="15">
    <source>
        <dbReference type="PROSITE" id="PS51198"/>
    </source>
</evidence>
<dbReference type="InterPro" id="IPR027417">
    <property type="entry name" value="P-loop_NTPase"/>
</dbReference>
<name>A0A511RKQ3_9DEIN</name>
<evidence type="ECO:0000256" key="8">
    <source>
        <dbReference type="ARBA" id="ARBA00023125"/>
    </source>
</evidence>
<evidence type="ECO:0000259" key="16">
    <source>
        <dbReference type="PROSITE" id="PS51217"/>
    </source>
</evidence>
<dbReference type="Pfam" id="PF00580">
    <property type="entry name" value="UvrD-helicase"/>
    <property type="match status" value="1"/>
</dbReference>
<evidence type="ECO:0000256" key="3">
    <source>
        <dbReference type="ARBA" id="ARBA00022763"/>
    </source>
</evidence>
<dbReference type="Pfam" id="PF12705">
    <property type="entry name" value="PDDEXK_1"/>
    <property type="match status" value="1"/>
</dbReference>
<dbReference type="SUPFAM" id="SSF52980">
    <property type="entry name" value="Restriction endonuclease-like"/>
    <property type="match status" value="1"/>
</dbReference>
<dbReference type="PROSITE" id="PS51198">
    <property type="entry name" value="UVRD_HELICASE_ATP_BIND"/>
    <property type="match status" value="1"/>
</dbReference>
<evidence type="ECO:0000256" key="9">
    <source>
        <dbReference type="ARBA" id="ARBA00023204"/>
    </source>
</evidence>
<dbReference type="RefSeq" id="WP_246104122.1">
    <property type="nucleotide sequence ID" value="NZ_BJXN01000011.1"/>
</dbReference>
<keyword evidence="6" id="KW-0269">Exonuclease</keyword>
<dbReference type="InterPro" id="IPR000212">
    <property type="entry name" value="DNA_helicase_UvrD/REP"/>
</dbReference>
<dbReference type="GO" id="GO:0003677">
    <property type="term" value="F:DNA binding"/>
    <property type="evidence" value="ECO:0007669"/>
    <property type="project" value="UniProtKB-KW"/>
</dbReference>
<dbReference type="GO" id="GO:0005524">
    <property type="term" value="F:ATP binding"/>
    <property type="evidence" value="ECO:0007669"/>
    <property type="project" value="UniProtKB-UniRule"/>
</dbReference>
<evidence type="ECO:0000256" key="7">
    <source>
        <dbReference type="ARBA" id="ARBA00022840"/>
    </source>
</evidence>
<dbReference type="InterPro" id="IPR038726">
    <property type="entry name" value="PDDEXK_AddAB-type"/>
</dbReference>
<feature type="binding site" evidence="14">
    <location>
        <begin position="6"/>
        <end position="13"/>
    </location>
    <ligand>
        <name>ATP</name>
        <dbReference type="ChEBI" id="CHEBI:30616"/>
    </ligand>
</feature>
<keyword evidence="7 14" id="KW-0067">ATP-binding</keyword>
<dbReference type="PANTHER" id="PTHR11070">
    <property type="entry name" value="UVRD / RECB / PCRA DNA HELICASE FAMILY MEMBER"/>
    <property type="match status" value="1"/>
</dbReference>
<sequence>MKVRIASAGTGKTYALTSRFTAALAEHPPYRLAAVTFTRSAAAELKARLRERLLAIAEGRFKPSGAEDVPPEAVVRRAGALATEVLGATVTTIHGFFAELLRQNALALGLEPDFLRIDASEAQQIFAEEARAYVYLNEETDELAEVLGRLFAKRSLAAELRPQGAAAEALWTHFRAVLERYARRLGGEALGPSDIELHAWRLLERAGREEALAARIRSRLSRVFVDEYQDTSPLQGRVFAALEALGVEVEVVGDPKQSIYAFRNADVEVFREAMRRGEPLPPLVTSWRHDRALVRFLNRYVDWVADERPEAFARAEAPPVEARPGAGPGRVRLQLVQGEARQDALRPYEADQLARWLLEQHAEHAWREMAVLVRSHSSVPLLARALSAHGVPHVVVGGRGFYDLIEVRDLVHAARVALDPRGRFSLAAFLRGPFAGLDLARVERVLEAEDPLAELERAAPEVAERVARLSRWVQTLRPLDFFERMVRTPFLNGESYLERLEPPARANVDQLLFRLASRRYGRLEFLLRDLEELRGSDEAGVPEGGFDAVRIYTMHGSKGLEWPVVAVFDLNRGQPDGAEPFYVRPGSGEFAAEADPDYARFAAEWKERERQEAYRLLYVALSRPRSRLLLSLSVQLKPDGEGLRPKFWRRTLGRTLIEEMNLAAWDALEVERLDVERLPAPKAAAAAARRAAEVDERLRAPVEPLARPPVYSPSALKAERPAPPELDDEGDVAVELEEAGVDPGLVARTVGILVHYAIGQDWGPERLADLWNQEAVQRLTEPERTRVQTEVAQRLETYWRLLGAELPALAERDEDYAEFPLLLPTRTPRLDTVWEGVIDRLYRVGDAWVLEDYKTDRELHPERYHFQLALYRRAVAAAWGIEPVARLVYLRFGEVVPLEAELLEEAFERGVAEAEEV</sequence>
<reference evidence="17 18" key="1">
    <citation type="submission" date="2019-07" db="EMBL/GenBank/DDBJ databases">
        <title>Whole genome shotgun sequence of Oceanithermus desulfurans NBRC 100063.</title>
        <authorList>
            <person name="Hosoyama A."/>
            <person name="Uohara A."/>
            <person name="Ohji S."/>
            <person name="Ichikawa N."/>
        </authorList>
    </citation>
    <scope>NUCLEOTIDE SEQUENCE [LARGE SCALE GENOMIC DNA]</scope>
    <source>
        <strain evidence="17 18">NBRC 100063</strain>
    </source>
</reference>
<evidence type="ECO:0000313" key="17">
    <source>
        <dbReference type="EMBL" id="GEM90251.1"/>
    </source>
</evidence>
<organism evidence="17 18">
    <name type="scientific">Oceanithermus desulfurans NBRC 100063</name>
    <dbReference type="NCBI Taxonomy" id="1227550"/>
    <lineage>
        <taxon>Bacteria</taxon>
        <taxon>Thermotogati</taxon>
        <taxon>Deinococcota</taxon>
        <taxon>Deinococci</taxon>
        <taxon>Thermales</taxon>
        <taxon>Thermaceae</taxon>
        <taxon>Oceanithermus</taxon>
    </lineage>
</organism>
<dbReference type="InterPro" id="IPR014017">
    <property type="entry name" value="DNA_helicase_UvrD-like_C"/>
</dbReference>
<keyword evidence="10" id="KW-0413">Isomerase</keyword>
<keyword evidence="8" id="KW-0238">DNA-binding</keyword>
<dbReference type="EMBL" id="BJXN01000011">
    <property type="protein sequence ID" value="GEM90251.1"/>
    <property type="molecule type" value="Genomic_DNA"/>
</dbReference>
<keyword evidence="5 14" id="KW-0347">Helicase</keyword>
<evidence type="ECO:0000256" key="13">
    <source>
        <dbReference type="ARBA" id="ARBA00048988"/>
    </source>
</evidence>
<protein>
    <recommendedName>
        <fullName evidence="12">DNA 3'-5' helicase</fullName>
        <ecNumber evidence="12">5.6.2.4</ecNumber>
    </recommendedName>
</protein>
<keyword evidence="4 14" id="KW-0378">Hydrolase</keyword>
<dbReference type="AlphaFoldDB" id="A0A511RKQ3"/>
<dbReference type="PANTHER" id="PTHR11070:SF23">
    <property type="entry name" value="RECBCD ENZYME SUBUNIT RECB"/>
    <property type="match status" value="1"/>
</dbReference>
<dbReference type="PROSITE" id="PS51217">
    <property type="entry name" value="UVRD_HELICASE_CTER"/>
    <property type="match status" value="1"/>
</dbReference>
<feature type="domain" description="UvrD-like helicase C-terminal" evidence="16">
    <location>
        <begin position="299"/>
        <end position="559"/>
    </location>
</feature>
<dbReference type="GO" id="GO:0000725">
    <property type="term" value="P:recombinational repair"/>
    <property type="evidence" value="ECO:0007669"/>
    <property type="project" value="TreeGrafter"/>
</dbReference>
<evidence type="ECO:0000313" key="18">
    <source>
        <dbReference type="Proteomes" id="UP000321827"/>
    </source>
</evidence>
<evidence type="ECO:0000256" key="5">
    <source>
        <dbReference type="ARBA" id="ARBA00022806"/>
    </source>
</evidence>
<evidence type="ECO:0000256" key="6">
    <source>
        <dbReference type="ARBA" id="ARBA00022839"/>
    </source>
</evidence>
<dbReference type="EC" id="5.6.2.4" evidence="12"/>
<keyword evidence="1" id="KW-0540">Nuclease</keyword>
<feature type="domain" description="UvrD-like helicase ATP-binding" evidence="15">
    <location>
        <begin position="1"/>
        <end position="290"/>
    </location>
</feature>
<evidence type="ECO:0000256" key="11">
    <source>
        <dbReference type="ARBA" id="ARBA00034617"/>
    </source>
</evidence>
<dbReference type="SUPFAM" id="SSF52540">
    <property type="entry name" value="P-loop containing nucleoside triphosphate hydrolases"/>
    <property type="match status" value="1"/>
</dbReference>
<comment type="catalytic activity">
    <reaction evidence="11">
        <text>Couples ATP hydrolysis with the unwinding of duplex DNA by translocating in the 3'-5' direction.</text>
        <dbReference type="EC" id="5.6.2.4"/>
    </reaction>
</comment>
<gene>
    <name evidence="17" type="ORF">ODE01S_16850</name>
</gene>
<dbReference type="GO" id="GO:0043138">
    <property type="term" value="F:3'-5' DNA helicase activity"/>
    <property type="evidence" value="ECO:0007669"/>
    <property type="project" value="UniProtKB-EC"/>
</dbReference>
<evidence type="ECO:0000256" key="1">
    <source>
        <dbReference type="ARBA" id="ARBA00022722"/>
    </source>
</evidence>
<dbReference type="InterPro" id="IPR011335">
    <property type="entry name" value="Restrct_endonuc-II-like"/>
</dbReference>
<dbReference type="InterPro" id="IPR014016">
    <property type="entry name" value="UvrD-like_ATP-bd"/>
</dbReference>
<evidence type="ECO:0000256" key="14">
    <source>
        <dbReference type="PROSITE-ProRule" id="PRU00560"/>
    </source>
</evidence>
<keyword evidence="2 14" id="KW-0547">Nucleotide-binding</keyword>
<comment type="catalytic activity">
    <reaction evidence="13">
        <text>ATP + H2O = ADP + phosphate + H(+)</text>
        <dbReference type="Rhea" id="RHEA:13065"/>
        <dbReference type="ChEBI" id="CHEBI:15377"/>
        <dbReference type="ChEBI" id="CHEBI:15378"/>
        <dbReference type="ChEBI" id="CHEBI:30616"/>
        <dbReference type="ChEBI" id="CHEBI:43474"/>
        <dbReference type="ChEBI" id="CHEBI:456216"/>
        <dbReference type="EC" id="5.6.2.4"/>
    </reaction>
</comment>
<dbReference type="Proteomes" id="UP000321827">
    <property type="component" value="Unassembled WGS sequence"/>
</dbReference>
<proteinExistence type="predicted"/>
<evidence type="ECO:0000256" key="4">
    <source>
        <dbReference type="ARBA" id="ARBA00022801"/>
    </source>
</evidence>